<dbReference type="AlphaFoldDB" id="C0CIZ6"/>
<sequence length="252" mass="29280">MDISKEVYGINEQYHINYANMILLHDSRTNKNTRCVPTLSSPHYGDGNNRYESGYQWFPGKVNVVFNEGLFSGMRKHQVELSYCYSEDELGNLAFDDNEALEMEITFYNYNPDTMDEIYEADCGYSYIDTSSDFDYFTNQPSEYLDTSFGDSDCEVNFCVGVDDATNLEPGVNYYFRARFDGNERQGYPNDGRFRVTAQRGYRFIGHGEWSVFAEEHDPIRSLGISEDMNWVSESAYDIWQWNFNSDTDFVS</sequence>
<accession>C0CIZ6</accession>
<proteinExistence type="predicted"/>
<dbReference type="RefSeq" id="WP_005946314.1">
    <property type="nucleotide sequence ID" value="NZ_CP136423.1"/>
</dbReference>
<reference evidence="1 2" key="2">
    <citation type="submission" date="2009-02" db="EMBL/GenBank/DDBJ databases">
        <title>Draft genome sequence of Blautia hydrogenotrophica DSM 10507 (Ruminococcus hydrogenotrophicus DSM 10507).</title>
        <authorList>
            <person name="Sudarsanam P."/>
            <person name="Ley R."/>
            <person name="Guruge J."/>
            <person name="Turnbaugh P.J."/>
            <person name="Mahowald M."/>
            <person name="Liep D."/>
            <person name="Gordon J."/>
        </authorList>
    </citation>
    <scope>NUCLEOTIDE SEQUENCE [LARGE SCALE GENOMIC DNA]</scope>
    <source>
        <strain evidence="2">DSM 10507 / JCM 14656 / S5a33</strain>
    </source>
</reference>
<reference evidence="1 2" key="1">
    <citation type="submission" date="2009-01" db="EMBL/GenBank/DDBJ databases">
        <authorList>
            <person name="Fulton L."/>
            <person name="Clifton S."/>
            <person name="Fulton B."/>
            <person name="Xu J."/>
            <person name="Minx P."/>
            <person name="Pepin K.H."/>
            <person name="Johnson M."/>
            <person name="Bhonagiri V."/>
            <person name="Nash W.E."/>
            <person name="Mardis E.R."/>
            <person name="Wilson R.K."/>
        </authorList>
    </citation>
    <scope>NUCLEOTIDE SEQUENCE [LARGE SCALE GENOMIC DNA]</scope>
    <source>
        <strain evidence="2">DSM 10507 / JCM 14656 / S5a33</strain>
    </source>
</reference>
<dbReference type="PATRIC" id="fig|476272.21.peg.3819"/>
<evidence type="ECO:0000313" key="1">
    <source>
        <dbReference type="EMBL" id="EEG50253.1"/>
    </source>
</evidence>
<keyword evidence="2" id="KW-1185">Reference proteome</keyword>
<dbReference type="EMBL" id="ACBZ01000033">
    <property type="protein sequence ID" value="EEG50253.1"/>
    <property type="molecule type" value="Genomic_DNA"/>
</dbReference>
<organism evidence="1 2">
    <name type="scientific">Blautia hydrogenotrophica (strain DSM 10507 / JCM 14656 / S5a33)</name>
    <name type="common">Ruminococcus hydrogenotrophicus</name>
    <dbReference type="NCBI Taxonomy" id="476272"/>
    <lineage>
        <taxon>Bacteria</taxon>
        <taxon>Bacillati</taxon>
        <taxon>Bacillota</taxon>
        <taxon>Clostridia</taxon>
        <taxon>Lachnospirales</taxon>
        <taxon>Lachnospiraceae</taxon>
        <taxon>Blautia</taxon>
    </lineage>
</organism>
<comment type="caution">
    <text evidence="1">The sequence shown here is derived from an EMBL/GenBank/DDBJ whole genome shotgun (WGS) entry which is preliminary data.</text>
</comment>
<dbReference type="GeneID" id="86821984"/>
<gene>
    <name evidence="1" type="ORF">RUMHYD_00813</name>
</gene>
<evidence type="ECO:0000313" key="2">
    <source>
        <dbReference type="Proteomes" id="UP000003100"/>
    </source>
</evidence>
<dbReference type="Proteomes" id="UP000003100">
    <property type="component" value="Unassembled WGS sequence"/>
</dbReference>
<dbReference type="HOGENOM" id="CLU_1101204_0_0_9"/>
<name>C0CIZ6_BLAHS</name>
<protein>
    <submittedName>
        <fullName evidence="1">Uncharacterized protein</fullName>
    </submittedName>
</protein>